<dbReference type="SUPFAM" id="SSF81383">
    <property type="entry name" value="F-box domain"/>
    <property type="match status" value="1"/>
</dbReference>
<dbReference type="STRING" id="72664.V4KQS1"/>
<organism evidence="2 3">
    <name type="scientific">Eutrema salsugineum</name>
    <name type="common">Saltwater cress</name>
    <name type="synonym">Sisymbrium salsugineum</name>
    <dbReference type="NCBI Taxonomy" id="72664"/>
    <lineage>
        <taxon>Eukaryota</taxon>
        <taxon>Viridiplantae</taxon>
        <taxon>Streptophyta</taxon>
        <taxon>Embryophyta</taxon>
        <taxon>Tracheophyta</taxon>
        <taxon>Spermatophyta</taxon>
        <taxon>Magnoliopsida</taxon>
        <taxon>eudicotyledons</taxon>
        <taxon>Gunneridae</taxon>
        <taxon>Pentapetalae</taxon>
        <taxon>rosids</taxon>
        <taxon>malvids</taxon>
        <taxon>Brassicales</taxon>
        <taxon>Brassicaceae</taxon>
        <taxon>Eutremeae</taxon>
        <taxon>Eutrema</taxon>
    </lineage>
</organism>
<protein>
    <recommendedName>
        <fullName evidence="1">F-box domain-containing protein</fullName>
    </recommendedName>
</protein>
<dbReference type="EMBL" id="KI517683">
    <property type="protein sequence ID" value="ESQ33624.1"/>
    <property type="molecule type" value="Genomic_DNA"/>
</dbReference>
<dbReference type="NCBIfam" id="TIGR01640">
    <property type="entry name" value="F_box_assoc_1"/>
    <property type="match status" value="1"/>
</dbReference>
<evidence type="ECO:0000313" key="2">
    <source>
        <dbReference type="EMBL" id="ESQ33624.1"/>
    </source>
</evidence>
<accession>V4KQS1</accession>
<name>V4KQS1_EUTSA</name>
<dbReference type="InterPro" id="IPR050796">
    <property type="entry name" value="SCF_F-box_component"/>
</dbReference>
<dbReference type="AlphaFoldDB" id="V4KQS1"/>
<dbReference type="CDD" id="cd22157">
    <property type="entry name" value="F-box_AtFBW1-like"/>
    <property type="match status" value="1"/>
</dbReference>
<evidence type="ECO:0000259" key="1">
    <source>
        <dbReference type="PROSITE" id="PS50181"/>
    </source>
</evidence>
<dbReference type="Gene3D" id="1.20.1280.50">
    <property type="match status" value="1"/>
</dbReference>
<dbReference type="KEGG" id="eus:EUTSA_v10009774mg"/>
<dbReference type="OMA" id="FEEKPAM"/>
<reference evidence="2 3" key="1">
    <citation type="journal article" date="2013" name="Front. Plant Sci.">
        <title>The Reference Genome of the Halophytic Plant Eutrema salsugineum.</title>
        <authorList>
            <person name="Yang R."/>
            <person name="Jarvis D.E."/>
            <person name="Chen H."/>
            <person name="Beilstein M.A."/>
            <person name="Grimwood J."/>
            <person name="Jenkins J."/>
            <person name="Shu S."/>
            <person name="Prochnik S."/>
            <person name="Xin M."/>
            <person name="Ma C."/>
            <person name="Schmutz J."/>
            <person name="Wing R.A."/>
            <person name="Mitchell-Olds T."/>
            <person name="Schumaker K.S."/>
            <person name="Wang X."/>
        </authorList>
    </citation>
    <scope>NUCLEOTIDE SEQUENCE [LARGE SCALE GENOMIC DNA]</scope>
</reference>
<dbReference type="Proteomes" id="UP000030689">
    <property type="component" value="Unassembled WGS sequence"/>
</dbReference>
<gene>
    <name evidence="2" type="ORF">EUTSA_v10009774mg</name>
</gene>
<dbReference type="InterPro" id="IPR001810">
    <property type="entry name" value="F-box_dom"/>
</dbReference>
<dbReference type="Pfam" id="PF07734">
    <property type="entry name" value="FBA_1"/>
    <property type="match status" value="1"/>
</dbReference>
<dbReference type="SMART" id="SM00256">
    <property type="entry name" value="FBOX"/>
    <property type="match status" value="1"/>
</dbReference>
<evidence type="ECO:0000313" key="3">
    <source>
        <dbReference type="Proteomes" id="UP000030689"/>
    </source>
</evidence>
<feature type="domain" description="F-box" evidence="1">
    <location>
        <begin position="1"/>
        <end position="47"/>
    </location>
</feature>
<dbReference type="InterPro" id="IPR017451">
    <property type="entry name" value="F-box-assoc_interact_dom"/>
</dbReference>
<sequence length="459" mass="53693">MANKEKLPWDLVEEILSRVPPKPLVRFRTVCKRWNTLFDDKAFINNHKMTFRFILTTKSKIYSVSLNPEIEVRELNIPGLNLPDQEPEDLVDCNGLLLFEMSRGAVVCNPWLRQTRCISEPEGNQTSLHFLGIGYDHNSSRAEEIVYKTLSVYRKDVGYTHAWKIHDFATDSWKDQELEKAKSRTRPSSSGVIVKLHSKRGVLLNGNLYWVASYTTRPRFFLISFDFSREKYSRFCGLPCGENHDLDALVLRVFKGGRFSLLKQCHVTKKIEIWVTKNKINNRYGGEVKWVSFMEVSTPELPYLEQNYRKPYSQPSYFIDDKRDDKRLVMCSCDVIGRAWIYVVWGNKLISKIQLDSVVDRWPLHCTYFPSLVSVPGTRREEAELQMTRRQMVLLVKGKWFEQSNGMWTNLTERTGNTKTVFLSARMTFREVVKLVKEKMDITEDVDVTLTFQWPSYML</sequence>
<dbReference type="PANTHER" id="PTHR31672">
    <property type="entry name" value="BNACNNG10540D PROTEIN"/>
    <property type="match status" value="1"/>
</dbReference>
<dbReference type="PROSITE" id="PS50181">
    <property type="entry name" value="FBOX"/>
    <property type="match status" value="1"/>
</dbReference>
<proteinExistence type="predicted"/>
<dbReference type="Pfam" id="PF00646">
    <property type="entry name" value="F-box"/>
    <property type="match status" value="1"/>
</dbReference>
<dbReference type="InterPro" id="IPR006527">
    <property type="entry name" value="F-box-assoc_dom_typ1"/>
</dbReference>
<dbReference type="PANTHER" id="PTHR31672:SF13">
    <property type="entry name" value="F-BOX PROTEIN CPR30-LIKE"/>
    <property type="match status" value="1"/>
</dbReference>
<dbReference type="Gramene" id="ESQ33624">
    <property type="protein sequence ID" value="ESQ33624"/>
    <property type="gene ID" value="EUTSA_v10009774mg"/>
</dbReference>
<keyword evidence="3" id="KW-1185">Reference proteome</keyword>
<dbReference type="InterPro" id="IPR036047">
    <property type="entry name" value="F-box-like_dom_sf"/>
</dbReference>